<dbReference type="Gene3D" id="3.40.50.2020">
    <property type="match status" value="1"/>
</dbReference>
<sequence>MLIKWRAWLAHALNPVCPGCQQALAGDHLCLVCQSFLTPLPLPCPCCGEPNSNGHRCGRCLKYPSRWDRLYAPWPFEFLARHLILEFKYRRNFAAGQALVRLWHANVGAVDLPDAFAFAPMTHAKQMKRGYNQAQWLCRSFSKSFKRPVFSGLQKKHDTQPLEGLTKKERKRVLKNSFQVLSPPPKHIAIIDDVFTSGATANELARILKKAGAARVDIWVLARTPLQGKSML</sequence>
<dbReference type="Proteomes" id="UP001595710">
    <property type="component" value="Unassembled WGS sequence"/>
</dbReference>
<comment type="similarity">
    <text evidence="1">Belongs to the ComF/GntX family.</text>
</comment>
<dbReference type="PANTHER" id="PTHR47505:SF1">
    <property type="entry name" value="DNA UTILIZATION PROTEIN YHGH"/>
    <property type="match status" value="1"/>
</dbReference>
<dbReference type="InterPro" id="IPR051910">
    <property type="entry name" value="ComF/GntX_DNA_util-trans"/>
</dbReference>
<comment type="caution">
    <text evidence="2">The sequence shown here is derived from an EMBL/GenBank/DDBJ whole genome shotgun (WGS) entry which is preliminary data.</text>
</comment>
<protein>
    <submittedName>
        <fullName evidence="2">ComF family protein</fullName>
    </submittedName>
</protein>
<accession>A0ABV7WSP5</accession>
<dbReference type="EMBL" id="JBHRYN010000011">
    <property type="protein sequence ID" value="MFC3701947.1"/>
    <property type="molecule type" value="Genomic_DNA"/>
</dbReference>
<dbReference type="RefSeq" id="WP_377362919.1">
    <property type="nucleotide sequence ID" value="NZ_JBHRYN010000011.1"/>
</dbReference>
<organism evidence="2 3">
    <name type="scientific">Reinekea marina</name>
    <dbReference type="NCBI Taxonomy" id="1310421"/>
    <lineage>
        <taxon>Bacteria</taxon>
        <taxon>Pseudomonadati</taxon>
        <taxon>Pseudomonadota</taxon>
        <taxon>Gammaproteobacteria</taxon>
        <taxon>Oceanospirillales</taxon>
        <taxon>Saccharospirillaceae</taxon>
        <taxon>Reinekea</taxon>
    </lineage>
</organism>
<dbReference type="SUPFAM" id="SSF53271">
    <property type="entry name" value="PRTase-like"/>
    <property type="match status" value="1"/>
</dbReference>
<evidence type="ECO:0000313" key="2">
    <source>
        <dbReference type="EMBL" id="MFC3701947.1"/>
    </source>
</evidence>
<gene>
    <name evidence="2" type="ORF">ACFOND_09875</name>
</gene>
<evidence type="ECO:0000256" key="1">
    <source>
        <dbReference type="ARBA" id="ARBA00008007"/>
    </source>
</evidence>
<name>A0ABV7WSP5_9GAMM</name>
<keyword evidence="3" id="KW-1185">Reference proteome</keyword>
<dbReference type="InterPro" id="IPR000836">
    <property type="entry name" value="PRTase_dom"/>
</dbReference>
<reference evidence="3" key="1">
    <citation type="journal article" date="2019" name="Int. J. Syst. Evol. Microbiol.">
        <title>The Global Catalogue of Microorganisms (GCM) 10K type strain sequencing project: providing services to taxonomists for standard genome sequencing and annotation.</title>
        <authorList>
            <consortium name="The Broad Institute Genomics Platform"/>
            <consortium name="The Broad Institute Genome Sequencing Center for Infectious Disease"/>
            <person name="Wu L."/>
            <person name="Ma J."/>
        </authorList>
    </citation>
    <scope>NUCLEOTIDE SEQUENCE [LARGE SCALE GENOMIC DNA]</scope>
    <source>
        <strain evidence="3">CECT 8288</strain>
    </source>
</reference>
<evidence type="ECO:0000313" key="3">
    <source>
        <dbReference type="Proteomes" id="UP001595710"/>
    </source>
</evidence>
<dbReference type="CDD" id="cd06223">
    <property type="entry name" value="PRTases_typeI"/>
    <property type="match status" value="1"/>
</dbReference>
<dbReference type="InterPro" id="IPR029057">
    <property type="entry name" value="PRTase-like"/>
</dbReference>
<proteinExistence type="inferred from homology"/>
<dbReference type="PANTHER" id="PTHR47505">
    <property type="entry name" value="DNA UTILIZATION PROTEIN YHGH"/>
    <property type="match status" value="1"/>
</dbReference>